<accession>A0ACB8XTH4</accession>
<protein>
    <submittedName>
        <fullName evidence="1">Uncharacterized protein</fullName>
    </submittedName>
</protein>
<dbReference type="Proteomes" id="UP001055879">
    <property type="component" value="Linkage Group LG15"/>
</dbReference>
<comment type="caution">
    <text evidence="1">The sequence shown here is derived from an EMBL/GenBank/DDBJ whole genome shotgun (WGS) entry which is preliminary data.</text>
</comment>
<proteinExistence type="predicted"/>
<organism evidence="1 2">
    <name type="scientific">Arctium lappa</name>
    <name type="common">Greater burdock</name>
    <name type="synonym">Lappa major</name>
    <dbReference type="NCBI Taxonomy" id="4217"/>
    <lineage>
        <taxon>Eukaryota</taxon>
        <taxon>Viridiplantae</taxon>
        <taxon>Streptophyta</taxon>
        <taxon>Embryophyta</taxon>
        <taxon>Tracheophyta</taxon>
        <taxon>Spermatophyta</taxon>
        <taxon>Magnoliopsida</taxon>
        <taxon>eudicotyledons</taxon>
        <taxon>Gunneridae</taxon>
        <taxon>Pentapetalae</taxon>
        <taxon>asterids</taxon>
        <taxon>campanulids</taxon>
        <taxon>Asterales</taxon>
        <taxon>Asteraceae</taxon>
        <taxon>Carduoideae</taxon>
        <taxon>Cardueae</taxon>
        <taxon>Arctiinae</taxon>
        <taxon>Arctium</taxon>
    </lineage>
</organism>
<evidence type="ECO:0000313" key="1">
    <source>
        <dbReference type="EMBL" id="KAI3673486.1"/>
    </source>
</evidence>
<evidence type="ECO:0000313" key="2">
    <source>
        <dbReference type="Proteomes" id="UP001055879"/>
    </source>
</evidence>
<sequence length="242" mass="27455">MQVVLLQRDYRTLLSSKEHCLINLLLLSAVPSISFSKSVFGDCLDEELESWVRCLRASELVGICGSCIEQYLPHRVAMQFGMDQDIPGDLPQTNASPETAWRFCTRPIRDVKVYLPSKLCEPCMTARYLEWWNKPVGVQARSSPMGDDETLESFDKDESRTEGSKEGGVQARSSPMGDDETLETFDKYESRTEGSKEVGVQARIRKLEEVFAHLKSKKIGHRKKPALFHINRPAAFHRQSSQ</sequence>
<dbReference type="EMBL" id="CM042061">
    <property type="protein sequence ID" value="KAI3673486.1"/>
    <property type="molecule type" value="Genomic_DNA"/>
</dbReference>
<reference evidence="2" key="1">
    <citation type="journal article" date="2022" name="Mol. Ecol. Resour.">
        <title>The genomes of chicory, endive, great burdock and yacon provide insights into Asteraceae palaeo-polyploidization history and plant inulin production.</title>
        <authorList>
            <person name="Fan W."/>
            <person name="Wang S."/>
            <person name="Wang H."/>
            <person name="Wang A."/>
            <person name="Jiang F."/>
            <person name="Liu H."/>
            <person name="Zhao H."/>
            <person name="Xu D."/>
            <person name="Zhang Y."/>
        </authorList>
    </citation>
    <scope>NUCLEOTIDE SEQUENCE [LARGE SCALE GENOMIC DNA]</scope>
    <source>
        <strain evidence="2">cv. Niubang</strain>
    </source>
</reference>
<gene>
    <name evidence="1" type="ORF">L6452_39605</name>
</gene>
<name>A0ACB8XTH4_ARCLA</name>
<keyword evidence="2" id="KW-1185">Reference proteome</keyword>
<reference evidence="1 2" key="2">
    <citation type="journal article" date="2022" name="Mol. Ecol. Resour.">
        <title>The genomes of chicory, endive, great burdock and yacon provide insights into Asteraceae paleo-polyploidization history and plant inulin production.</title>
        <authorList>
            <person name="Fan W."/>
            <person name="Wang S."/>
            <person name="Wang H."/>
            <person name="Wang A."/>
            <person name="Jiang F."/>
            <person name="Liu H."/>
            <person name="Zhao H."/>
            <person name="Xu D."/>
            <person name="Zhang Y."/>
        </authorList>
    </citation>
    <scope>NUCLEOTIDE SEQUENCE [LARGE SCALE GENOMIC DNA]</scope>
    <source>
        <strain evidence="2">cv. Niubang</strain>
    </source>
</reference>